<dbReference type="Proteomes" id="UP001163846">
    <property type="component" value="Unassembled WGS sequence"/>
</dbReference>
<evidence type="ECO:0000256" key="4">
    <source>
        <dbReference type="ARBA" id="ARBA00022741"/>
    </source>
</evidence>
<dbReference type="PRINTS" id="PR01158">
    <property type="entry name" value="TOPISMRASEII"/>
</dbReference>
<dbReference type="GO" id="GO:0005524">
    <property type="term" value="F:ATP binding"/>
    <property type="evidence" value="ECO:0007669"/>
    <property type="project" value="UniProtKB-KW"/>
</dbReference>
<organism evidence="9 10">
    <name type="scientific">Lentinula raphanica</name>
    <dbReference type="NCBI Taxonomy" id="153919"/>
    <lineage>
        <taxon>Eukaryota</taxon>
        <taxon>Fungi</taxon>
        <taxon>Dikarya</taxon>
        <taxon>Basidiomycota</taxon>
        <taxon>Agaricomycotina</taxon>
        <taxon>Agaricomycetes</taxon>
        <taxon>Agaricomycetidae</taxon>
        <taxon>Agaricales</taxon>
        <taxon>Marasmiineae</taxon>
        <taxon>Omphalotaceae</taxon>
        <taxon>Lentinula</taxon>
    </lineage>
</organism>
<sequence>MDKEEFQIFEKVMDLQYDKEYSDVSRLRYGRLMIITDQDDDGLARLKGVFINFIGHLYPSLFKIPDSLVGFMPPIIRVTTGEQCHDFFTIFEYEQWTRDVLPGAPERDTKYFKVCDVCIALFSVVSTSLRARVWTSMLVNTLAIWLHMAASLALLL</sequence>
<dbReference type="GO" id="GO:0003677">
    <property type="term" value="F:DNA binding"/>
    <property type="evidence" value="ECO:0007669"/>
    <property type="project" value="UniProtKB-KW"/>
</dbReference>
<dbReference type="PRINTS" id="PR00418">
    <property type="entry name" value="TPI2FAMILY"/>
</dbReference>
<dbReference type="GO" id="GO:0006265">
    <property type="term" value="P:DNA topological change"/>
    <property type="evidence" value="ECO:0007669"/>
    <property type="project" value="InterPro"/>
</dbReference>
<proteinExistence type="predicted"/>
<keyword evidence="7" id="KW-0238">DNA-binding</keyword>
<protein>
    <recommendedName>
        <fullName evidence="3">DNA topoisomerase (ATP-hydrolyzing)</fullName>
        <ecNumber evidence="3">5.6.2.2</ecNumber>
    </recommendedName>
</protein>
<comment type="cofactor">
    <cofactor evidence="2">
        <name>Mg(2+)</name>
        <dbReference type="ChEBI" id="CHEBI:18420"/>
    </cofactor>
</comment>
<keyword evidence="4" id="KW-0547">Nucleotide-binding</keyword>
<keyword evidence="5" id="KW-0067">ATP-binding</keyword>
<evidence type="ECO:0000313" key="9">
    <source>
        <dbReference type="EMBL" id="KAJ3843507.1"/>
    </source>
</evidence>
<name>A0AA38UIZ3_9AGAR</name>
<dbReference type="EMBL" id="MU805974">
    <property type="protein sequence ID" value="KAJ3843507.1"/>
    <property type="molecule type" value="Genomic_DNA"/>
</dbReference>
<evidence type="ECO:0000256" key="5">
    <source>
        <dbReference type="ARBA" id="ARBA00022840"/>
    </source>
</evidence>
<dbReference type="SUPFAM" id="SSF56719">
    <property type="entry name" value="Type II DNA topoisomerase"/>
    <property type="match status" value="1"/>
</dbReference>
<gene>
    <name evidence="9" type="ORF">F5878DRAFT_721386</name>
</gene>
<dbReference type="EC" id="5.6.2.2" evidence="3"/>
<reference evidence="9" key="1">
    <citation type="submission" date="2022-08" db="EMBL/GenBank/DDBJ databases">
        <authorList>
            <consortium name="DOE Joint Genome Institute"/>
            <person name="Min B."/>
            <person name="Riley R."/>
            <person name="Sierra-Patev S."/>
            <person name="Naranjo-Ortiz M."/>
            <person name="Looney B."/>
            <person name="Konkel Z."/>
            <person name="Slot J.C."/>
            <person name="Sakamoto Y."/>
            <person name="Steenwyk J.L."/>
            <person name="Rokas A."/>
            <person name="Carro J."/>
            <person name="Camarero S."/>
            <person name="Ferreira P."/>
            <person name="Molpeceres G."/>
            <person name="Ruiz-Duenas F.J."/>
            <person name="Serrano A."/>
            <person name="Henrissat B."/>
            <person name="Drula E."/>
            <person name="Hughes K.W."/>
            <person name="Mata J.L."/>
            <person name="Ishikawa N.K."/>
            <person name="Vargas-Isla R."/>
            <person name="Ushijima S."/>
            <person name="Smith C.A."/>
            <person name="Ahrendt S."/>
            <person name="Andreopoulos W."/>
            <person name="He G."/>
            <person name="Labutti K."/>
            <person name="Lipzen A."/>
            <person name="Ng V."/>
            <person name="Sandor L."/>
            <person name="Barry K."/>
            <person name="Martinez A.T."/>
            <person name="Xiao Y."/>
            <person name="Gibbons J.G."/>
            <person name="Terashima K."/>
            <person name="Hibbett D.S."/>
            <person name="Grigoriev I.V."/>
        </authorList>
    </citation>
    <scope>NUCLEOTIDE SEQUENCE</scope>
    <source>
        <strain evidence="9">TFB9207</strain>
    </source>
</reference>
<dbReference type="GO" id="GO:0005634">
    <property type="term" value="C:nucleus"/>
    <property type="evidence" value="ECO:0007669"/>
    <property type="project" value="TreeGrafter"/>
</dbReference>
<dbReference type="PANTHER" id="PTHR10169:SF38">
    <property type="entry name" value="DNA TOPOISOMERASE 2"/>
    <property type="match status" value="1"/>
</dbReference>
<accession>A0AA38UIZ3</accession>
<dbReference type="InterPro" id="IPR050634">
    <property type="entry name" value="DNA_Topoisomerase_II"/>
</dbReference>
<keyword evidence="8" id="KW-0413">Isomerase</keyword>
<dbReference type="Gene3D" id="3.30.1490.30">
    <property type="match status" value="1"/>
</dbReference>
<evidence type="ECO:0000256" key="6">
    <source>
        <dbReference type="ARBA" id="ARBA00023029"/>
    </source>
</evidence>
<evidence type="ECO:0000256" key="7">
    <source>
        <dbReference type="ARBA" id="ARBA00023125"/>
    </source>
</evidence>
<dbReference type="GO" id="GO:0003918">
    <property type="term" value="F:DNA topoisomerase type II (double strand cut, ATP-hydrolyzing) activity"/>
    <property type="evidence" value="ECO:0007669"/>
    <property type="project" value="UniProtKB-EC"/>
</dbReference>
<dbReference type="GO" id="GO:0000712">
    <property type="term" value="P:resolution of meiotic recombination intermediates"/>
    <property type="evidence" value="ECO:0007669"/>
    <property type="project" value="TreeGrafter"/>
</dbReference>
<dbReference type="InterPro" id="IPR013760">
    <property type="entry name" value="Topo_IIA-like_dom_sf"/>
</dbReference>
<dbReference type="Gene3D" id="3.40.50.670">
    <property type="match status" value="1"/>
</dbReference>
<keyword evidence="6" id="KW-0799">Topoisomerase</keyword>
<dbReference type="PANTHER" id="PTHR10169">
    <property type="entry name" value="DNA TOPOISOMERASE/GYRASE"/>
    <property type="match status" value="1"/>
</dbReference>
<dbReference type="InterPro" id="IPR013759">
    <property type="entry name" value="Topo_IIA_B_C"/>
</dbReference>
<keyword evidence="10" id="KW-1185">Reference proteome</keyword>
<evidence type="ECO:0000256" key="3">
    <source>
        <dbReference type="ARBA" id="ARBA00012895"/>
    </source>
</evidence>
<evidence type="ECO:0000256" key="8">
    <source>
        <dbReference type="ARBA" id="ARBA00023235"/>
    </source>
</evidence>
<comment type="caution">
    <text evidence="9">The sequence shown here is derived from an EMBL/GenBank/DDBJ whole genome shotgun (WGS) entry which is preliminary data.</text>
</comment>
<evidence type="ECO:0000256" key="1">
    <source>
        <dbReference type="ARBA" id="ARBA00000185"/>
    </source>
</evidence>
<dbReference type="AlphaFoldDB" id="A0AA38UIZ3"/>
<dbReference type="InterPro" id="IPR001154">
    <property type="entry name" value="TopoII_euk"/>
</dbReference>
<dbReference type="GO" id="GO:0000819">
    <property type="term" value="P:sister chromatid segregation"/>
    <property type="evidence" value="ECO:0007669"/>
    <property type="project" value="TreeGrafter"/>
</dbReference>
<comment type="catalytic activity">
    <reaction evidence="1">
        <text>ATP-dependent breakage, passage and rejoining of double-stranded DNA.</text>
        <dbReference type="EC" id="5.6.2.2"/>
    </reaction>
</comment>
<evidence type="ECO:0000313" key="10">
    <source>
        <dbReference type="Proteomes" id="UP001163846"/>
    </source>
</evidence>
<evidence type="ECO:0000256" key="2">
    <source>
        <dbReference type="ARBA" id="ARBA00001946"/>
    </source>
</evidence>